<evidence type="ECO:0000313" key="2">
    <source>
        <dbReference type="Proteomes" id="UP000233837"/>
    </source>
</evidence>
<reference evidence="1 2" key="1">
    <citation type="journal article" date="2016" name="Sci. Rep.">
        <title>The Dendrobium catenatum Lindl. genome sequence provides insights into polysaccharide synthase, floral development and adaptive evolution.</title>
        <authorList>
            <person name="Zhang G.Q."/>
            <person name="Xu Q."/>
            <person name="Bian C."/>
            <person name="Tsai W.C."/>
            <person name="Yeh C.M."/>
            <person name="Liu K.W."/>
            <person name="Yoshida K."/>
            <person name="Zhang L.S."/>
            <person name="Chang S.B."/>
            <person name="Chen F."/>
            <person name="Shi Y."/>
            <person name="Su Y.Y."/>
            <person name="Zhang Y.Q."/>
            <person name="Chen L.J."/>
            <person name="Yin Y."/>
            <person name="Lin M."/>
            <person name="Huang H."/>
            <person name="Deng H."/>
            <person name="Wang Z.W."/>
            <person name="Zhu S.L."/>
            <person name="Zhao X."/>
            <person name="Deng C."/>
            <person name="Niu S.C."/>
            <person name="Huang J."/>
            <person name="Wang M."/>
            <person name="Liu G.H."/>
            <person name="Yang H.J."/>
            <person name="Xiao X.J."/>
            <person name="Hsiao Y.Y."/>
            <person name="Wu W.L."/>
            <person name="Chen Y.Y."/>
            <person name="Mitsuda N."/>
            <person name="Ohme-Takagi M."/>
            <person name="Luo Y.B."/>
            <person name="Van de Peer Y."/>
            <person name="Liu Z.J."/>
        </authorList>
    </citation>
    <scope>NUCLEOTIDE SEQUENCE [LARGE SCALE GENOMIC DNA]</scope>
    <source>
        <tissue evidence="1">The whole plant</tissue>
    </source>
</reference>
<keyword evidence="2" id="KW-1185">Reference proteome</keyword>
<protein>
    <submittedName>
        <fullName evidence="1">Uncharacterized protein</fullName>
    </submittedName>
</protein>
<reference evidence="1 2" key="2">
    <citation type="journal article" date="2017" name="Nature">
        <title>The Apostasia genome and the evolution of orchids.</title>
        <authorList>
            <person name="Zhang G.Q."/>
            <person name="Liu K.W."/>
            <person name="Li Z."/>
            <person name="Lohaus R."/>
            <person name="Hsiao Y.Y."/>
            <person name="Niu S.C."/>
            <person name="Wang J.Y."/>
            <person name="Lin Y.C."/>
            <person name="Xu Q."/>
            <person name="Chen L.J."/>
            <person name="Yoshida K."/>
            <person name="Fujiwara S."/>
            <person name="Wang Z.W."/>
            <person name="Zhang Y.Q."/>
            <person name="Mitsuda N."/>
            <person name="Wang M."/>
            <person name="Liu G.H."/>
            <person name="Pecoraro L."/>
            <person name="Huang H.X."/>
            <person name="Xiao X.J."/>
            <person name="Lin M."/>
            <person name="Wu X.Y."/>
            <person name="Wu W.L."/>
            <person name="Chen Y.Y."/>
            <person name="Chang S.B."/>
            <person name="Sakamoto S."/>
            <person name="Ohme-Takagi M."/>
            <person name="Yagi M."/>
            <person name="Zeng S.J."/>
            <person name="Shen C.Y."/>
            <person name="Yeh C.M."/>
            <person name="Luo Y.B."/>
            <person name="Tsai W.C."/>
            <person name="Van de Peer Y."/>
            <person name="Liu Z.J."/>
        </authorList>
    </citation>
    <scope>NUCLEOTIDE SEQUENCE [LARGE SCALE GENOMIC DNA]</scope>
    <source>
        <tissue evidence="1">The whole plant</tissue>
    </source>
</reference>
<dbReference type="EMBL" id="KZ503041">
    <property type="protein sequence ID" value="PKU69381.1"/>
    <property type="molecule type" value="Genomic_DNA"/>
</dbReference>
<name>A0A2I0W145_9ASPA</name>
<evidence type="ECO:0000313" key="1">
    <source>
        <dbReference type="EMBL" id="PKU69381.1"/>
    </source>
</evidence>
<dbReference type="AlphaFoldDB" id="A0A2I0W145"/>
<proteinExistence type="predicted"/>
<dbReference type="Proteomes" id="UP000233837">
    <property type="component" value="Unassembled WGS sequence"/>
</dbReference>
<accession>A0A2I0W145</accession>
<sequence>MSALSEVFKGGQISTAGFNSHPKQKPLVIKEGGLLNNIVKLVVLGKDKESRDIEDGEIIELDRILKDQELQINTEDKGVPSSWEVKENEYSSGKKVKLLKELKSLGSNFVEGIAANGHQPSMPSSAKATSIGGSMNQDVPKKIIHVFGKGKVVSEEFEFVTPHHEKVLLPMNSTEPGASSLVSKIILDNDGSINVVEKVDAIVLKVNDG</sequence>
<organism evidence="1 2">
    <name type="scientific">Dendrobium catenatum</name>
    <dbReference type="NCBI Taxonomy" id="906689"/>
    <lineage>
        <taxon>Eukaryota</taxon>
        <taxon>Viridiplantae</taxon>
        <taxon>Streptophyta</taxon>
        <taxon>Embryophyta</taxon>
        <taxon>Tracheophyta</taxon>
        <taxon>Spermatophyta</taxon>
        <taxon>Magnoliopsida</taxon>
        <taxon>Liliopsida</taxon>
        <taxon>Asparagales</taxon>
        <taxon>Orchidaceae</taxon>
        <taxon>Epidendroideae</taxon>
        <taxon>Malaxideae</taxon>
        <taxon>Dendrobiinae</taxon>
        <taxon>Dendrobium</taxon>
    </lineage>
</organism>
<gene>
    <name evidence="1" type="ORF">MA16_Dca002651</name>
</gene>